<dbReference type="GO" id="GO:0031422">
    <property type="term" value="C:RecQ family helicase-topoisomerase III complex"/>
    <property type="evidence" value="ECO:0007669"/>
    <property type="project" value="TreeGrafter"/>
</dbReference>
<reference evidence="6" key="1">
    <citation type="submission" date="2022-03" db="EMBL/GenBank/DDBJ databases">
        <title>A functionally conserved STORR gene fusion in Papaver species that diverged 16.8 million years ago.</title>
        <authorList>
            <person name="Catania T."/>
        </authorList>
    </citation>
    <scope>NUCLEOTIDE SEQUENCE</scope>
    <source>
        <strain evidence="6">S-191538</strain>
    </source>
</reference>
<comment type="caution">
    <text evidence="6">The sequence shown here is derived from an EMBL/GenBank/DDBJ whole genome shotgun (WGS) entry which is preliminary data.</text>
</comment>
<name>A0AA42B4G2_PAPNU</name>
<dbReference type="Pfam" id="PF08585">
    <property type="entry name" value="RMI1_N_C"/>
    <property type="match status" value="1"/>
</dbReference>
<dbReference type="InterPro" id="IPR042470">
    <property type="entry name" value="RMI1_N_C_sf"/>
</dbReference>
<feature type="domain" description="RecQ-mediated genome instability protein 1 C-terminal OB-fold" evidence="5">
    <location>
        <begin position="197"/>
        <end position="327"/>
    </location>
</feature>
<feature type="domain" description="RecQ mediated genome instability protein 1 OB-fold" evidence="4">
    <location>
        <begin position="76"/>
        <end position="147"/>
    </location>
</feature>
<dbReference type="GO" id="GO:0000712">
    <property type="term" value="P:resolution of meiotic recombination intermediates"/>
    <property type="evidence" value="ECO:0007669"/>
    <property type="project" value="TreeGrafter"/>
</dbReference>
<gene>
    <name evidence="6" type="ORF">MKW94_012189</name>
</gene>
<dbReference type="AlphaFoldDB" id="A0AA42B4G2"/>
<evidence type="ECO:0000259" key="5">
    <source>
        <dbReference type="Pfam" id="PF16099"/>
    </source>
</evidence>
<evidence type="ECO:0000313" key="7">
    <source>
        <dbReference type="Proteomes" id="UP001177140"/>
    </source>
</evidence>
<evidence type="ECO:0000256" key="1">
    <source>
        <dbReference type="ARBA" id="ARBA00006395"/>
    </source>
</evidence>
<dbReference type="InterPro" id="IPR032199">
    <property type="entry name" value="RMI1_C"/>
</dbReference>
<comment type="similarity">
    <text evidence="1">Belongs to the RMI1 family.</text>
</comment>
<organism evidence="6 7">
    <name type="scientific">Papaver nudicaule</name>
    <name type="common">Iceland poppy</name>
    <dbReference type="NCBI Taxonomy" id="74823"/>
    <lineage>
        <taxon>Eukaryota</taxon>
        <taxon>Viridiplantae</taxon>
        <taxon>Streptophyta</taxon>
        <taxon>Embryophyta</taxon>
        <taxon>Tracheophyta</taxon>
        <taxon>Spermatophyta</taxon>
        <taxon>Magnoliopsida</taxon>
        <taxon>Ranunculales</taxon>
        <taxon>Papaveraceae</taxon>
        <taxon>Papaveroideae</taxon>
        <taxon>Papaver</taxon>
    </lineage>
</organism>
<dbReference type="GO" id="GO:0016604">
    <property type="term" value="C:nuclear body"/>
    <property type="evidence" value="ECO:0007669"/>
    <property type="project" value="TreeGrafter"/>
</dbReference>
<evidence type="ECO:0000259" key="4">
    <source>
        <dbReference type="Pfam" id="PF08585"/>
    </source>
</evidence>
<evidence type="ECO:0000313" key="6">
    <source>
        <dbReference type="EMBL" id="MCL7051060.1"/>
    </source>
</evidence>
<dbReference type="Gene3D" id="2.40.50.770">
    <property type="entry name" value="RecQ-mediated genome instability protein Rmi1, C-terminal domain"/>
    <property type="match status" value="1"/>
</dbReference>
<dbReference type="Pfam" id="PF16099">
    <property type="entry name" value="RMI1_C"/>
    <property type="match status" value="1"/>
</dbReference>
<protein>
    <recommendedName>
        <fullName evidence="2">RecQ-mediated genome instability protein 1</fullName>
    </recommendedName>
</protein>
<dbReference type="PANTHER" id="PTHR14790:SF15">
    <property type="entry name" value="RECQ-MEDIATED GENOME INSTABILITY PROTEIN 1"/>
    <property type="match status" value="1"/>
</dbReference>
<accession>A0AA42B4G2</accession>
<feature type="region of interest" description="Disordered" evidence="3">
    <location>
        <begin position="1"/>
        <end position="21"/>
    </location>
</feature>
<dbReference type="EMBL" id="JAJJMA010334593">
    <property type="protein sequence ID" value="MCL7051060.1"/>
    <property type="molecule type" value="Genomic_DNA"/>
</dbReference>
<evidence type="ECO:0000256" key="3">
    <source>
        <dbReference type="SAM" id="MobiDB-lite"/>
    </source>
</evidence>
<keyword evidence="7" id="KW-1185">Reference proteome</keyword>
<dbReference type="PANTHER" id="PTHR14790">
    <property type="entry name" value="RECQ-MEDIATED GENOME INSTABILITY PROTEIN 1 RMI1"/>
    <property type="match status" value="1"/>
</dbReference>
<evidence type="ECO:0000256" key="2">
    <source>
        <dbReference type="ARBA" id="ARBA00018987"/>
    </source>
</evidence>
<proteinExistence type="inferred from homology"/>
<dbReference type="GO" id="GO:0000724">
    <property type="term" value="P:double-strand break repair via homologous recombination"/>
    <property type="evidence" value="ECO:0007669"/>
    <property type="project" value="TreeGrafter"/>
</dbReference>
<dbReference type="InterPro" id="IPR013894">
    <property type="entry name" value="RMI1_OB"/>
</dbReference>
<dbReference type="GO" id="GO:0000166">
    <property type="term" value="F:nucleotide binding"/>
    <property type="evidence" value="ECO:0007669"/>
    <property type="project" value="InterPro"/>
</dbReference>
<dbReference type="Proteomes" id="UP001177140">
    <property type="component" value="Unassembled WGS sequence"/>
</dbReference>
<sequence length="347" mass="38790">MKTARETLIRGSTDYPEEFSPRSIRLQNQEQSSDMKLSCIGVLPENVHTLPLADFPGPFVLQVNEIANILLRSKDSSRDRCLMLTMTDGVQTIYGFEHRPIEDLHVSATAGFKVLIHNANVRGGVLMLVPENMTILGGTVEDLEAARIANACGAVADDSTLHDAILSRTSIRAIGGKFKEIVIDNSNKLTAEDKAMPCTYLVHLMEDMHPKMTDDTSVIRCKIQGIMTGLSEYKYLDRTEYVLRVRFSDGSYTSKVDIHHNLVQRQIGLTPKQVNAYLSSPNGKTRLLMREAMAQYLIELSTLKCTLVVVMHKSSPFPVAVEIDSSVNDDVYFEGLELLRRRTNLGW</sequence>